<dbReference type="GO" id="GO:0004526">
    <property type="term" value="F:ribonuclease P activity"/>
    <property type="evidence" value="ECO:0007669"/>
    <property type="project" value="UniProtKB-UniRule"/>
</dbReference>
<sequence>MTSYGFPRNLRLLNAGDFRHVFEHSVCKAYCPGFLLLAAPGRQETTRLGFVIGKKHVKLAVRRNRFKRIFRESFRLNQHQLPAVDILVLAIKGASQTSPEDVQRHLDKSWQQLNRRLSQMSVNLPENKAAVTPWT</sequence>
<gene>
    <name evidence="6" type="primary">rnpA</name>
    <name evidence="8" type="ORF">SAMN05660443_2241</name>
</gene>
<evidence type="ECO:0000313" key="9">
    <source>
        <dbReference type="Proteomes" id="UP000199058"/>
    </source>
</evidence>
<name>A0A1I1I759_9GAMM</name>
<protein>
    <recommendedName>
        <fullName evidence="6 7">Ribonuclease P protein component</fullName>
        <shortName evidence="6">RNase P protein</shortName>
        <shortName evidence="6">RNaseP protein</shortName>
        <ecNumber evidence="6 7">3.1.26.5</ecNumber>
    </recommendedName>
    <alternativeName>
        <fullName evidence="6">Protein C5</fullName>
    </alternativeName>
</protein>
<dbReference type="InterPro" id="IPR020568">
    <property type="entry name" value="Ribosomal_Su5_D2-typ_SF"/>
</dbReference>
<comment type="subunit">
    <text evidence="6">Consists of a catalytic RNA component (M1 or rnpB) and a protein subunit.</text>
</comment>
<comment type="catalytic activity">
    <reaction evidence="6">
        <text>Endonucleolytic cleavage of RNA, removing 5'-extranucleotides from tRNA precursor.</text>
        <dbReference type="EC" id="3.1.26.5"/>
    </reaction>
</comment>
<keyword evidence="4 6" id="KW-0378">Hydrolase</keyword>
<dbReference type="InterPro" id="IPR014721">
    <property type="entry name" value="Ribsml_uS5_D2-typ_fold_subgr"/>
</dbReference>
<keyword evidence="3 6" id="KW-0255">Endonuclease</keyword>
<dbReference type="EMBL" id="FOLH01000004">
    <property type="protein sequence ID" value="SFC31976.1"/>
    <property type="molecule type" value="Genomic_DNA"/>
</dbReference>
<proteinExistence type="inferred from homology"/>
<comment type="similarity">
    <text evidence="6">Belongs to the RnpA family.</text>
</comment>
<keyword evidence="2 6" id="KW-0540">Nuclease</keyword>
<evidence type="ECO:0000256" key="5">
    <source>
        <dbReference type="ARBA" id="ARBA00022884"/>
    </source>
</evidence>
<keyword evidence="9" id="KW-1185">Reference proteome</keyword>
<dbReference type="GO" id="GO:0001682">
    <property type="term" value="P:tRNA 5'-leader removal"/>
    <property type="evidence" value="ECO:0007669"/>
    <property type="project" value="UniProtKB-UniRule"/>
</dbReference>
<organism evidence="8 9">
    <name type="scientific">Marinospirillum celere</name>
    <dbReference type="NCBI Taxonomy" id="1122252"/>
    <lineage>
        <taxon>Bacteria</taxon>
        <taxon>Pseudomonadati</taxon>
        <taxon>Pseudomonadota</taxon>
        <taxon>Gammaproteobacteria</taxon>
        <taxon>Oceanospirillales</taxon>
        <taxon>Oceanospirillaceae</taxon>
        <taxon>Marinospirillum</taxon>
    </lineage>
</organism>
<dbReference type="PANTHER" id="PTHR33992">
    <property type="entry name" value="RIBONUCLEASE P PROTEIN COMPONENT"/>
    <property type="match status" value="1"/>
</dbReference>
<evidence type="ECO:0000256" key="3">
    <source>
        <dbReference type="ARBA" id="ARBA00022759"/>
    </source>
</evidence>
<reference evidence="8 9" key="1">
    <citation type="submission" date="2016-10" db="EMBL/GenBank/DDBJ databases">
        <authorList>
            <person name="de Groot N.N."/>
        </authorList>
    </citation>
    <scope>NUCLEOTIDE SEQUENCE [LARGE SCALE GENOMIC DNA]</scope>
    <source>
        <strain evidence="8 9">DSM 18438</strain>
    </source>
</reference>
<dbReference type="NCBIfam" id="TIGR00188">
    <property type="entry name" value="rnpA"/>
    <property type="match status" value="1"/>
</dbReference>
<dbReference type="OrthoDB" id="9796422at2"/>
<dbReference type="SUPFAM" id="SSF54211">
    <property type="entry name" value="Ribosomal protein S5 domain 2-like"/>
    <property type="match status" value="1"/>
</dbReference>
<dbReference type="RefSeq" id="WP_091963498.1">
    <property type="nucleotide sequence ID" value="NZ_FOLH01000004.1"/>
</dbReference>
<evidence type="ECO:0000256" key="1">
    <source>
        <dbReference type="ARBA" id="ARBA00022694"/>
    </source>
</evidence>
<keyword evidence="5 6" id="KW-0694">RNA-binding</keyword>
<keyword evidence="1 6" id="KW-0819">tRNA processing</keyword>
<dbReference type="STRING" id="1122252.SAMN05660443_2241"/>
<dbReference type="AlphaFoldDB" id="A0A1I1I759"/>
<comment type="function">
    <text evidence="6">RNaseP catalyzes the removal of the 5'-leader sequence from pre-tRNA to produce the mature 5'-terminus. It can also cleave other RNA substrates such as 4.5S RNA. The protein component plays an auxiliary but essential role in vivo by binding to the 5'-leader sequence and broadening the substrate specificity of the ribozyme.</text>
</comment>
<dbReference type="Proteomes" id="UP000199058">
    <property type="component" value="Unassembled WGS sequence"/>
</dbReference>
<evidence type="ECO:0000256" key="6">
    <source>
        <dbReference type="HAMAP-Rule" id="MF_00227"/>
    </source>
</evidence>
<dbReference type="PANTHER" id="PTHR33992:SF1">
    <property type="entry name" value="RIBONUCLEASE P PROTEIN COMPONENT"/>
    <property type="match status" value="1"/>
</dbReference>
<dbReference type="InterPro" id="IPR000100">
    <property type="entry name" value="RNase_P"/>
</dbReference>
<dbReference type="EC" id="3.1.26.5" evidence="6 7"/>
<evidence type="ECO:0000256" key="4">
    <source>
        <dbReference type="ARBA" id="ARBA00022801"/>
    </source>
</evidence>
<dbReference type="Pfam" id="PF00825">
    <property type="entry name" value="Ribonuclease_P"/>
    <property type="match status" value="1"/>
</dbReference>
<dbReference type="GO" id="GO:0042781">
    <property type="term" value="F:3'-tRNA processing endoribonuclease activity"/>
    <property type="evidence" value="ECO:0007669"/>
    <property type="project" value="TreeGrafter"/>
</dbReference>
<dbReference type="Gene3D" id="3.30.230.10">
    <property type="match status" value="1"/>
</dbReference>
<evidence type="ECO:0000313" key="8">
    <source>
        <dbReference type="EMBL" id="SFC31976.1"/>
    </source>
</evidence>
<evidence type="ECO:0000256" key="7">
    <source>
        <dbReference type="NCBIfam" id="TIGR00188"/>
    </source>
</evidence>
<evidence type="ECO:0000256" key="2">
    <source>
        <dbReference type="ARBA" id="ARBA00022722"/>
    </source>
</evidence>
<dbReference type="GO" id="GO:0030677">
    <property type="term" value="C:ribonuclease P complex"/>
    <property type="evidence" value="ECO:0007669"/>
    <property type="project" value="TreeGrafter"/>
</dbReference>
<dbReference type="HAMAP" id="MF_00227">
    <property type="entry name" value="RNase_P"/>
    <property type="match status" value="1"/>
</dbReference>
<accession>A0A1I1I759</accession>
<dbReference type="GO" id="GO:0000049">
    <property type="term" value="F:tRNA binding"/>
    <property type="evidence" value="ECO:0007669"/>
    <property type="project" value="UniProtKB-UniRule"/>
</dbReference>